<dbReference type="SUPFAM" id="SSF53901">
    <property type="entry name" value="Thiolase-like"/>
    <property type="match status" value="1"/>
</dbReference>
<evidence type="ECO:0000259" key="8">
    <source>
        <dbReference type="PROSITE" id="PS52004"/>
    </source>
</evidence>
<dbReference type="Pfam" id="PF02801">
    <property type="entry name" value="Ketoacyl-synt_C"/>
    <property type="match status" value="1"/>
</dbReference>
<keyword evidence="3" id="KW-0808">Transferase</keyword>
<dbReference type="EMBL" id="JALKFT010000068">
    <property type="protein sequence ID" value="MCK9879085.1"/>
    <property type="molecule type" value="Genomic_DNA"/>
</dbReference>
<dbReference type="InterPro" id="IPR049551">
    <property type="entry name" value="PKS_DH_C"/>
</dbReference>
<evidence type="ECO:0000259" key="9">
    <source>
        <dbReference type="PROSITE" id="PS52019"/>
    </source>
</evidence>
<dbReference type="SUPFAM" id="SSF55048">
    <property type="entry name" value="Probable ACP-binding domain of malonyl-CoA ACP transacylase"/>
    <property type="match status" value="2"/>
</dbReference>
<feature type="region of interest" description="Disordered" evidence="6">
    <location>
        <begin position="632"/>
        <end position="668"/>
    </location>
</feature>
<dbReference type="Pfam" id="PF00550">
    <property type="entry name" value="PP-binding"/>
    <property type="match status" value="1"/>
</dbReference>
<dbReference type="Pfam" id="PF08659">
    <property type="entry name" value="KR"/>
    <property type="match status" value="1"/>
</dbReference>
<dbReference type="Proteomes" id="UP001201873">
    <property type="component" value="Unassembled WGS sequence"/>
</dbReference>
<name>A0ABT0K5L9_9ACTN</name>
<dbReference type="InterPro" id="IPR013968">
    <property type="entry name" value="PKS_KR"/>
</dbReference>
<dbReference type="PROSITE" id="PS00012">
    <property type="entry name" value="PHOSPHOPANTETHEINE"/>
    <property type="match status" value="1"/>
</dbReference>
<dbReference type="Pfam" id="PF14765">
    <property type="entry name" value="PS-DH"/>
    <property type="match status" value="1"/>
</dbReference>
<dbReference type="InterPro" id="IPR014031">
    <property type="entry name" value="Ketoacyl_synth_C"/>
</dbReference>
<dbReference type="CDD" id="cd08956">
    <property type="entry name" value="KR_3_FAS_SDR_x"/>
    <property type="match status" value="1"/>
</dbReference>
<dbReference type="InterPro" id="IPR050091">
    <property type="entry name" value="PKS_NRPS_Biosynth_Enz"/>
</dbReference>
<dbReference type="SMART" id="SM00827">
    <property type="entry name" value="PKS_AT"/>
    <property type="match status" value="2"/>
</dbReference>
<dbReference type="InterPro" id="IPR049900">
    <property type="entry name" value="PKS_mFAS_DH"/>
</dbReference>
<dbReference type="InterPro" id="IPR001227">
    <property type="entry name" value="Ac_transferase_dom_sf"/>
</dbReference>
<keyword evidence="2" id="KW-0597">Phosphoprotein</keyword>
<feature type="domain" description="PKS/mFAS DH" evidence="9">
    <location>
        <begin position="542"/>
        <end position="841"/>
    </location>
</feature>
<dbReference type="Pfam" id="PF21089">
    <property type="entry name" value="PKS_DH_N"/>
    <property type="match status" value="1"/>
</dbReference>
<dbReference type="InterPro" id="IPR036736">
    <property type="entry name" value="ACP-like_sf"/>
</dbReference>
<evidence type="ECO:0000256" key="4">
    <source>
        <dbReference type="ARBA" id="ARBA00023315"/>
    </source>
</evidence>
<dbReference type="InterPro" id="IPR006162">
    <property type="entry name" value="Ppantetheine_attach_site"/>
</dbReference>
<dbReference type="SMART" id="SM01294">
    <property type="entry name" value="PKS_PP_betabranch"/>
    <property type="match status" value="1"/>
</dbReference>
<dbReference type="InterPro" id="IPR020806">
    <property type="entry name" value="PKS_PP-bd"/>
</dbReference>
<dbReference type="Pfam" id="PF00698">
    <property type="entry name" value="Acyl_transf_1"/>
    <property type="match status" value="2"/>
</dbReference>
<feature type="region of interest" description="C-terminal hotdog fold" evidence="5">
    <location>
        <begin position="697"/>
        <end position="841"/>
    </location>
</feature>
<comment type="caution">
    <text evidence="10">The sequence shown here is derived from an EMBL/GenBank/DDBJ whole genome shotgun (WGS) entry which is preliminary data.</text>
</comment>
<dbReference type="InterPro" id="IPR014030">
    <property type="entry name" value="Ketoacyl_synth_N"/>
</dbReference>
<dbReference type="SUPFAM" id="SSF47336">
    <property type="entry name" value="ACP-like"/>
    <property type="match status" value="1"/>
</dbReference>
<dbReference type="PROSITE" id="PS52004">
    <property type="entry name" value="KS3_2"/>
    <property type="match status" value="1"/>
</dbReference>
<dbReference type="Gene3D" id="3.10.129.110">
    <property type="entry name" value="Polyketide synthase dehydratase"/>
    <property type="match status" value="1"/>
</dbReference>
<organism evidence="10 11">
    <name type="scientific">Frankia umida</name>
    <dbReference type="NCBI Taxonomy" id="573489"/>
    <lineage>
        <taxon>Bacteria</taxon>
        <taxon>Bacillati</taxon>
        <taxon>Actinomycetota</taxon>
        <taxon>Actinomycetes</taxon>
        <taxon>Frankiales</taxon>
        <taxon>Frankiaceae</taxon>
        <taxon>Frankia</taxon>
    </lineage>
</organism>
<dbReference type="Gene3D" id="3.40.366.10">
    <property type="entry name" value="Malonyl-Coenzyme A Acyl Carrier Protein, domain 2"/>
    <property type="match status" value="2"/>
</dbReference>
<feature type="domain" description="Ketosynthase family 3 (KS3)" evidence="8">
    <location>
        <begin position="1454"/>
        <end position="1881"/>
    </location>
</feature>
<dbReference type="InterPro" id="IPR009081">
    <property type="entry name" value="PP-bd_ACP"/>
</dbReference>
<dbReference type="PANTHER" id="PTHR43775">
    <property type="entry name" value="FATTY ACID SYNTHASE"/>
    <property type="match status" value="1"/>
</dbReference>
<dbReference type="InterPro" id="IPR014043">
    <property type="entry name" value="Acyl_transferase_dom"/>
</dbReference>
<dbReference type="SMART" id="SM00826">
    <property type="entry name" value="PKS_DH"/>
    <property type="match status" value="1"/>
</dbReference>
<dbReference type="InterPro" id="IPR016035">
    <property type="entry name" value="Acyl_Trfase/lysoPLipase"/>
</dbReference>
<feature type="region of interest" description="Disordered" evidence="6">
    <location>
        <begin position="681"/>
        <end position="701"/>
    </location>
</feature>
<dbReference type="InterPro" id="IPR016039">
    <property type="entry name" value="Thiolase-like"/>
</dbReference>
<dbReference type="InterPro" id="IPR032821">
    <property type="entry name" value="PKS_assoc"/>
</dbReference>
<feature type="region of interest" description="N-terminal hotdog fold" evidence="5">
    <location>
        <begin position="542"/>
        <end position="666"/>
    </location>
</feature>
<feature type="domain" description="Carrier" evidence="7">
    <location>
        <begin position="1359"/>
        <end position="1434"/>
    </location>
</feature>
<dbReference type="InterPro" id="IPR020807">
    <property type="entry name" value="PKS_DH"/>
</dbReference>
<dbReference type="SMART" id="SM00825">
    <property type="entry name" value="PKS_KS"/>
    <property type="match status" value="1"/>
</dbReference>
<evidence type="ECO:0000259" key="7">
    <source>
        <dbReference type="PROSITE" id="PS50075"/>
    </source>
</evidence>
<dbReference type="SUPFAM" id="SSF51735">
    <property type="entry name" value="NAD(P)-binding Rossmann-fold domains"/>
    <property type="match status" value="2"/>
</dbReference>
<dbReference type="SMART" id="SM00822">
    <property type="entry name" value="PKS_KR"/>
    <property type="match status" value="1"/>
</dbReference>
<dbReference type="SMART" id="SM00823">
    <property type="entry name" value="PKS_PP"/>
    <property type="match status" value="1"/>
</dbReference>
<dbReference type="InterPro" id="IPR042104">
    <property type="entry name" value="PKS_dehydratase_sf"/>
</dbReference>
<dbReference type="SUPFAM" id="SSF52151">
    <property type="entry name" value="FabD/lysophospholipase-like"/>
    <property type="match status" value="2"/>
</dbReference>
<protein>
    <submittedName>
        <fullName evidence="10">Acyltransferase domain-containing protein</fullName>
    </submittedName>
</protein>
<accession>A0ABT0K5L9</accession>
<dbReference type="Gene3D" id="3.40.50.720">
    <property type="entry name" value="NAD(P)-binding Rossmann-like Domain"/>
    <property type="match status" value="1"/>
</dbReference>
<dbReference type="InterPro" id="IPR057326">
    <property type="entry name" value="KR_dom"/>
</dbReference>
<reference evidence="10 11" key="1">
    <citation type="submission" date="2022-04" db="EMBL/GenBank/DDBJ databases">
        <title>Genome diversity in the genus Frankia.</title>
        <authorList>
            <person name="Carlos-Shanley C."/>
            <person name="Hahn D."/>
        </authorList>
    </citation>
    <scope>NUCLEOTIDE SEQUENCE [LARGE SCALE GENOMIC DNA]</scope>
    <source>
        <strain evidence="10 11">Ag45/Mut15</strain>
    </source>
</reference>
<feature type="compositionally biased region" description="Basic and acidic residues" evidence="6">
    <location>
        <begin position="640"/>
        <end position="653"/>
    </location>
</feature>
<dbReference type="CDD" id="cd00833">
    <property type="entry name" value="PKS"/>
    <property type="match status" value="1"/>
</dbReference>
<dbReference type="Gene3D" id="3.40.47.10">
    <property type="match status" value="2"/>
</dbReference>
<evidence type="ECO:0000313" key="10">
    <source>
        <dbReference type="EMBL" id="MCK9879085.1"/>
    </source>
</evidence>
<evidence type="ECO:0000313" key="11">
    <source>
        <dbReference type="Proteomes" id="UP001201873"/>
    </source>
</evidence>
<dbReference type="InterPro" id="IPR018201">
    <property type="entry name" value="Ketoacyl_synth_AS"/>
</dbReference>
<dbReference type="Pfam" id="PF16197">
    <property type="entry name" value="KAsynt_C_assoc"/>
    <property type="match status" value="1"/>
</dbReference>
<keyword evidence="11" id="KW-1185">Reference proteome</keyword>
<dbReference type="PROSITE" id="PS52019">
    <property type="entry name" value="PKS_MFAS_DH"/>
    <property type="match status" value="1"/>
</dbReference>
<proteinExistence type="predicted"/>
<keyword evidence="4 10" id="KW-0012">Acyltransferase</keyword>
<dbReference type="InterPro" id="IPR049552">
    <property type="entry name" value="PKS_DH_N"/>
</dbReference>
<evidence type="ECO:0000256" key="2">
    <source>
        <dbReference type="ARBA" id="ARBA00022553"/>
    </source>
</evidence>
<evidence type="ECO:0000256" key="1">
    <source>
        <dbReference type="ARBA" id="ARBA00022450"/>
    </source>
</evidence>
<dbReference type="InterPro" id="IPR020841">
    <property type="entry name" value="PKS_Beta-ketoAc_synthase_dom"/>
</dbReference>
<dbReference type="InterPro" id="IPR036291">
    <property type="entry name" value="NAD(P)-bd_dom_sf"/>
</dbReference>
<evidence type="ECO:0000256" key="3">
    <source>
        <dbReference type="ARBA" id="ARBA00022679"/>
    </source>
</evidence>
<dbReference type="PANTHER" id="PTHR43775:SF51">
    <property type="entry name" value="INACTIVE PHENOLPHTHIOCEROL SYNTHESIS POLYKETIDE SYNTHASE TYPE I PKS1-RELATED"/>
    <property type="match status" value="1"/>
</dbReference>
<feature type="active site" description="Proton donor; for dehydratase activity" evidence="5">
    <location>
        <position position="755"/>
    </location>
</feature>
<gene>
    <name evidence="10" type="ORF">MXD59_25560</name>
</gene>
<evidence type="ECO:0000256" key="6">
    <source>
        <dbReference type="SAM" id="MobiDB-lite"/>
    </source>
</evidence>
<feature type="active site" description="Proton acceptor; for dehydratase activity" evidence="5">
    <location>
        <position position="574"/>
    </location>
</feature>
<feature type="non-terminal residue" evidence="10">
    <location>
        <position position="2203"/>
    </location>
</feature>
<dbReference type="PROSITE" id="PS00606">
    <property type="entry name" value="KS3_1"/>
    <property type="match status" value="1"/>
</dbReference>
<evidence type="ECO:0000256" key="5">
    <source>
        <dbReference type="PROSITE-ProRule" id="PRU01363"/>
    </source>
</evidence>
<dbReference type="RefSeq" id="WP_248827133.1">
    <property type="nucleotide sequence ID" value="NZ_JALKFT010000068.1"/>
</dbReference>
<dbReference type="Pfam" id="PF22621">
    <property type="entry name" value="CurL-like_PKS_C"/>
    <property type="match status" value="1"/>
</dbReference>
<sequence length="2203" mass="228868">HRPRRAAISAFGISGTNAHVILEEADPADLSAHGGGEDPTDGDPARTPWVAADAVATLAWPVSAHTPDALRAQAARLYEYATAHPDLTVADIGYSLATTRAHHDHRAVAVGSDRAALLVDLAALARREESAGITATDATPVDSAPGGGASAGLVRGSTAATGGTVFVFPGQGSQWIGMAVDLAQSSPAFRAALDSCAEALAPHVDWSLWDVLRCAPGAPSLDRVDVVQPALFAVMVSLAALWRHLGVRPDAVVGHSQGEVAAAHVAGAISLAQAARIVALRSRALARLPAGGAMAAIALSAEQTSARIAPWGGRLALAVVNGHTAVVVSGDVDALAEFTAQCRAQGIRTRTLPVDYASHSAQVEAVRDPLLADLAGPGGETTVAADDKVGAAGVAFYSTVTGDRLDPQELTPRYWYRNLRQTVRFADTIRTLLAAGHRTFIEVSPHPVLTAAIEETAEAQGVAEPLVTGSLRRDAAGPDSFLRAVADVHTRGLQVDWPALFAGSGGRHVTLPTYAFQHESYWLDTPPPAGDVGSAGLGTPEHPLLGAALDHADGAEHLFTGRIATGTHPWVADHTVDGVAVLPAGTVLDLVLRAATRVGVRGVERLTQESPLVIPPKTAIDLQVVLGGPDGAGRRTVSVHSRDAQGRPGEWVRHATGTLPAPATTADRPDQADAFRAALAEGHPDPGDLRTWPPPDADELDPADLAEALADVGLEHGPALDLPVRVWRDGAYLYTQAELPARRPDGYTLHPLLLDAALRPLFALSLVDRPERLLLPRTWHNVSLHGTTTSVSAIRARLTITAGAGPDAAGAADVLLTDGDGEPIASVTDLVLGPVQLPTAPTSPGVLPRDALLALDWVPLASDPSRRAALRLAVVAAPDLQDGTAGLSHLPGVTAHPSLTALAEAVAGGLALPDAVLVAIPPAAAADSTDGTAPDLPAAARTAAGQVLALARGWLTETRLAASSLVVLTRDAVAAAADDAPDPAAATVWGLLRSAQQEEPGRFVLLDVNPRATGQSPQVAADLLHQSVADALAAGEWQVALRDGQPRVPRLRALPAAGAHDRDATTAVSWRFGDAATVLVVGDEAADVALVVDHLVTAYGVRHLIVALGPPTRQAIAGPAPEGPDDPVRTAAAAAQDRGAQVEIAHCDARDRAALSTLLSGIPADRPLAGVVHIPDLSVRGMISSLDPAQLDSVLDAGARTAWNLHELTATSPLTEFVLFSTAAATAGAAGRAAHAAAGAFLDALAEHRQAVGLPATSLGWGPWQRAGAADQPRTAAAGFAPLPADLVRALFTASGTARRDRALLLPAPLHPTAVRSPLGAGTAAPLFAALAGRTAPMATTATALRRQLAGVPTSRQESALVDLVRAQVAAVLRLPEARTVRADRAFTDLGFDSLTAVELRNRLSAATGLRLPTTVAFDQPNPQALARFLLARVQPDQSRVRARGPAGRSGQTDDPIAIVAMGCRYPGGADSPEKLWRILVDGTDAISDFPTNRGWDLDRLFDPDPDRPGTTYARQGGFLHDADGFDAEFFGISPREALATDPQHRLLLETAWETFERAGIPPATVRETRTGVYVGTVGTDYSSRLRSVPDDLEGYLGIGSASSVASGRLAYSFGLRGPAVSVETACSSSLVALHLGMRSLRSGECDLALAGGATVLATPDLFVWFSRQRGLSPTARCRAFAAAADGTAFAEGVGLLLLERLSDARRNQHPVLAVLRGSAVNSDGASNGLTAPSGPAQEQVIRQALTDAGLTPGDVDAMEAHGTGTSLGDPIEAQAILATYGQDRPADRPLWLGSLKSNIGHTNAAAGVGGVIRTVLALRHGLLPRTLHVDEPSPHVAWEQGDVRLLTEARPWAADEHRPRRGAVSAFGMSGTNAHVILEEAPPIPAPAPAPAAPGSPWLLSAHTPQALRTVAARLRTHLAEHPDLTTAEVAAELATTRAFFEHRAAVTGADREQLLDGLATLAQGTPAAGVTRGAPDEAGPVAFLFSGQGSQRAGMGRELHAAHPVFARALAEVCDHLDRQLQVPLREILFAAADDPRAGLLHETRYTQAALFALEVALFRLVTHWGVVPDHLIGHSVGELAAAHAAGVMSLGDACRLVAARGELMQAAQAGGAMIAVDVPELDVAAALSGLEDRVCIAAVNGPAATVISGDRDICQHLAKRWQAEGHRTRQLTVSHAFHSPHMDGILDRFHKIASTIDYQA</sequence>
<feature type="compositionally biased region" description="Low complexity" evidence="6">
    <location>
        <begin position="655"/>
        <end position="666"/>
    </location>
</feature>
<dbReference type="GO" id="GO:0016746">
    <property type="term" value="F:acyltransferase activity"/>
    <property type="evidence" value="ECO:0007669"/>
    <property type="project" value="UniProtKB-KW"/>
</dbReference>
<dbReference type="Pfam" id="PF00109">
    <property type="entry name" value="ketoacyl-synt"/>
    <property type="match status" value="1"/>
</dbReference>
<dbReference type="PROSITE" id="PS50075">
    <property type="entry name" value="CARRIER"/>
    <property type="match status" value="1"/>
</dbReference>
<dbReference type="InterPro" id="IPR016036">
    <property type="entry name" value="Malonyl_transacylase_ACP-bd"/>
</dbReference>
<keyword evidence="1" id="KW-0596">Phosphopantetheine</keyword>
<dbReference type="Gene3D" id="3.30.70.3290">
    <property type="match status" value="2"/>
</dbReference>
<dbReference type="Gene3D" id="1.10.1200.10">
    <property type="entry name" value="ACP-like"/>
    <property type="match status" value="1"/>
</dbReference>
<feature type="non-terminal residue" evidence="10">
    <location>
        <position position="1"/>
    </location>
</feature>